<reference evidence="2" key="1">
    <citation type="journal article" date="2019" name="Int. J. Syst. Evol. Microbiol.">
        <title>The Global Catalogue of Microorganisms (GCM) 10K type strain sequencing project: providing services to taxonomists for standard genome sequencing and annotation.</title>
        <authorList>
            <consortium name="The Broad Institute Genomics Platform"/>
            <consortium name="The Broad Institute Genome Sequencing Center for Infectious Disease"/>
            <person name="Wu L."/>
            <person name="Ma J."/>
        </authorList>
    </citation>
    <scope>NUCLEOTIDE SEQUENCE [LARGE SCALE GENOMIC DNA]</scope>
    <source>
        <strain evidence="2">KCTC 12861</strain>
    </source>
</reference>
<name>A0ABQ3EL19_9HYPH</name>
<proteinExistence type="predicted"/>
<dbReference type="EMBL" id="BMXE01000008">
    <property type="protein sequence ID" value="GHB44841.1"/>
    <property type="molecule type" value="Genomic_DNA"/>
</dbReference>
<organism evidence="1 2">
    <name type="scientific">Pseudovibrio japonicus</name>
    <dbReference type="NCBI Taxonomy" id="366534"/>
    <lineage>
        <taxon>Bacteria</taxon>
        <taxon>Pseudomonadati</taxon>
        <taxon>Pseudomonadota</taxon>
        <taxon>Alphaproteobacteria</taxon>
        <taxon>Hyphomicrobiales</taxon>
        <taxon>Stappiaceae</taxon>
        <taxon>Pseudovibrio</taxon>
    </lineage>
</organism>
<evidence type="ECO:0000313" key="1">
    <source>
        <dbReference type="EMBL" id="GHB44841.1"/>
    </source>
</evidence>
<accession>A0ABQ3EL19</accession>
<dbReference type="Proteomes" id="UP000637980">
    <property type="component" value="Unassembled WGS sequence"/>
</dbReference>
<comment type="caution">
    <text evidence="1">The sequence shown here is derived from an EMBL/GenBank/DDBJ whole genome shotgun (WGS) entry which is preliminary data.</text>
</comment>
<evidence type="ECO:0000313" key="2">
    <source>
        <dbReference type="Proteomes" id="UP000637980"/>
    </source>
</evidence>
<keyword evidence="2" id="KW-1185">Reference proteome</keyword>
<protein>
    <submittedName>
        <fullName evidence="1">Uncharacterized protein</fullName>
    </submittedName>
</protein>
<gene>
    <name evidence="1" type="ORF">GCM10007094_37730</name>
</gene>
<sequence length="90" mass="9657">MRNPKKAEHGGTPVRSVVFLPNGIVVTGVTNERRVIPATLVVAKKTARLLPARTGASKRVALQPRPSLNRSCGSTNLHPLALPRLPAFCQ</sequence>